<reference evidence="2 3" key="1">
    <citation type="submission" date="2024-09" db="EMBL/GenBank/DDBJ databases">
        <authorList>
            <person name="Lee S.D."/>
        </authorList>
    </citation>
    <scope>NUCLEOTIDE SEQUENCE [LARGE SCALE GENOMIC DNA]</scope>
    <source>
        <strain evidence="2 3">N1-1</strain>
    </source>
</reference>
<proteinExistence type="predicted"/>
<evidence type="ECO:0000313" key="2">
    <source>
        <dbReference type="EMBL" id="MFC1410518.1"/>
    </source>
</evidence>
<sequence>MLTATTADADTQAFRLLPEHPDNLYRLGRHQMLDTLVAEFAAIVDELEPILDVDHTEVQDPFDQGKVGDCTMNAGYGCLVTAPLGKAGQTPVTQAVILSGYELETRLDDSQIPGHYPPNDTGSTGAWSMTTLVKLGLISGWHHTRSLRTALIMLNKGAISIGVRWYQSMFTPDADGTIHVVESSGVAGGHQLCVVANDTKNRRIRLRNSWGTGWGDNGHCWLSWADFALLLKQGGDVVQPLALAA</sequence>
<dbReference type="Gene3D" id="3.90.70.10">
    <property type="entry name" value="Cysteine proteinases"/>
    <property type="match status" value="1"/>
</dbReference>
<dbReference type="Pfam" id="PF00112">
    <property type="entry name" value="Peptidase_C1"/>
    <property type="match status" value="1"/>
</dbReference>
<dbReference type="Proteomes" id="UP001592582">
    <property type="component" value="Unassembled WGS sequence"/>
</dbReference>
<dbReference type="InterPro" id="IPR000668">
    <property type="entry name" value="Peptidase_C1A_C"/>
</dbReference>
<feature type="domain" description="Peptidase C1A papain C-terminal" evidence="1">
    <location>
        <begin position="153"/>
        <end position="222"/>
    </location>
</feature>
<dbReference type="SUPFAM" id="SSF54001">
    <property type="entry name" value="Cysteine proteinases"/>
    <property type="match status" value="1"/>
</dbReference>
<name>A0ABV6VA76_9ACTN</name>
<evidence type="ECO:0000259" key="1">
    <source>
        <dbReference type="Pfam" id="PF00112"/>
    </source>
</evidence>
<gene>
    <name evidence="2" type="ORF">ACEZDG_14715</name>
</gene>
<accession>A0ABV6VA76</accession>
<organism evidence="2 3">
    <name type="scientific">Streptacidiphilus alkalitolerans</name>
    <dbReference type="NCBI Taxonomy" id="3342712"/>
    <lineage>
        <taxon>Bacteria</taxon>
        <taxon>Bacillati</taxon>
        <taxon>Actinomycetota</taxon>
        <taxon>Actinomycetes</taxon>
        <taxon>Kitasatosporales</taxon>
        <taxon>Streptomycetaceae</taxon>
        <taxon>Streptacidiphilus</taxon>
    </lineage>
</organism>
<comment type="caution">
    <text evidence="2">The sequence shown here is derived from an EMBL/GenBank/DDBJ whole genome shotgun (WGS) entry which is preliminary data.</text>
</comment>
<protein>
    <submittedName>
        <fullName evidence="2">C1 family peptidase</fullName>
    </submittedName>
</protein>
<dbReference type="InterPro" id="IPR038765">
    <property type="entry name" value="Papain-like_cys_pep_sf"/>
</dbReference>
<dbReference type="RefSeq" id="WP_380508300.1">
    <property type="nucleotide sequence ID" value="NZ_JBHEZX010000005.1"/>
</dbReference>
<evidence type="ECO:0000313" key="3">
    <source>
        <dbReference type="Proteomes" id="UP001592582"/>
    </source>
</evidence>
<dbReference type="EMBL" id="JBHEZX010000005">
    <property type="protein sequence ID" value="MFC1410518.1"/>
    <property type="molecule type" value="Genomic_DNA"/>
</dbReference>
<keyword evidence="3" id="KW-1185">Reference proteome</keyword>